<gene>
    <name evidence="3" type="ORF">PV946_10565</name>
</gene>
<evidence type="ECO:0000256" key="1">
    <source>
        <dbReference type="ARBA" id="ARBA00023172"/>
    </source>
</evidence>
<dbReference type="AlphaFoldDB" id="A0AAP3YEF2"/>
<reference evidence="3" key="1">
    <citation type="submission" date="2023-02" db="EMBL/GenBank/DDBJ databases">
        <title>Draft Whole-Genome Sequences of Bacillus Strains of Potential Probiotic for Poultry.</title>
        <authorList>
            <person name="Ma L.M."/>
            <person name="Lopez-Guerra N."/>
            <person name="Zhang G."/>
        </authorList>
    </citation>
    <scope>NUCLEOTIDE SEQUENCE</scope>
    <source>
        <strain evidence="3">OSU1013-24</strain>
    </source>
</reference>
<keyword evidence="1" id="KW-0233">DNA recombination</keyword>
<organism evidence="3 4">
    <name type="scientific">Bacillus amyloliquefaciens</name>
    <name type="common">Bacillus velezensis</name>
    <dbReference type="NCBI Taxonomy" id="1390"/>
    <lineage>
        <taxon>Bacteria</taxon>
        <taxon>Bacillati</taxon>
        <taxon>Bacillota</taxon>
        <taxon>Bacilli</taxon>
        <taxon>Bacillales</taxon>
        <taxon>Bacillaceae</taxon>
        <taxon>Bacillus</taxon>
        <taxon>Bacillus amyloliquefaciens group</taxon>
    </lineage>
</organism>
<dbReference type="InterPro" id="IPR050090">
    <property type="entry name" value="Tyrosine_recombinase_XerCD"/>
</dbReference>
<comment type="caution">
    <text evidence="3">The sequence shown here is derived from an EMBL/GenBank/DDBJ whole genome shotgun (WGS) entry which is preliminary data.</text>
</comment>
<dbReference type="InterPro" id="IPR002104">
    <property type="entry name" value="Integrase_catalytic"/>
</dbReference>
<dbReference type="PANTHER" id="PTHR30349">
    <property type="entry name" value="PHAGE INTEGRASE-RELATED"/>
    <property type="match status" value="1"/>
</dbReference>
<dbReference type="GO" id="GO:0003677">
    <property type="term" value="F:DNA binding"/>
    <property type="evidence" value="ECO:0007669"/>
    <property type="project" value="InterPro"/>
</dbReference>
<dbReference type="SUPFAM" id="SSF56349">
    <property type="entry name" value="DNA breaking-rejoining enzymes"/>
    <property type="match status" value="1"/>
</dbReference>
<sequence length="178" mass="19685">MANAVDAIKTKRDINRMKNALNGRDKDMFVFGVSLGLRISDLLTLKNGDLRGHTHLKLREGKTGKLRPIKLSKTVQLVAAKLVGPDDAYIFRSRKGVNKPISRVQAYNILKAAADRAGLDIAIGTHTLRKTFGYQLHAKGIDITRIMKIFGHSSEGQTLRYIGITAEEIEAAYEAIEV</sequence>
<dbReference type="RefSeq" id="WP_232489543.1">
    <property type="nucleotide sequence ID" value="NZ_JARKHX010000003.1"/>
</dbReference>
<dbReference type="InterPro" id="IPR011010">
    <property type="entry name" value="DNA_brk_join_enz"/>
</dbReference>
<dbReference type="Proteomes" id="UP001222377">
    <property type="component" value="Unassembled WGS sequence"/>
</dbReference>
<feature type="domain" description="Tyr recombinase" evidence="2">
    <location>
        <begin position="4"/>
        <end position="174"/>
    </location>
</feature>
<accession>A0AAP3YEF2</accession>
<dbReference type="InterPro" id="IPR013762">
    <property type="entry name" value="Integrase-like_cat_sf"/>
</dbReference>
<dbReference type="GO" id="GO:0015074">
    <property type="term" value="P:DNA integration"/>
    <property type="evidence" value="ECO:0007669"/>
    <property type="project" value="InterPro"/>
</dbReference>
<dbReference type="PROSITE" id="PS51898">
    <property type="entry name" value="TYR_RECOMBINASE"/>
    <property type="match status" value="1"/>
</dbReference>
<dbReference type="Pfam" id="PF00589">
    <property type="entry name" value="Phage_integrase"/>
    <property type="match status" value="1"/>
</dbReference>
<dbReference type="EMBL" id="JARKHX010000003">
    <property type="protein sequence ID" value="MDF4194210.1"/>
    <property type="molecule type" value="Genomic_DNA"/>
</dbReference>
<evidence type="ECO:0000313" key="3">
    <source>
        <dbReference type="EMBL" id="MDF4194210.1"/>
    </source>
</evidence>
<proteinExistence type="predicted"/>
<evidence type="ECO:0000313" key="4">
    <source>
        <dbReference type="Proteomes" id="UP001222377"/>
    </source>
</evidence>
<protein>
    <submittedName>
        <fullName evidence="3">Tyrosine-type recombinase/integrase</fullName>
    </submittedName>
</protein>
<dbReference type="GO" id="GO:0006310">
    <property type="term" value="P:DNA recombination"/>
    <property type="evidence" value="ECO:0007669"/>
    <property type="project" value="UniProtKB-KW"/>
</dbReference>
<name>A0AAP3YEF2_BACAM</name>
<dbReference type="PANTHER" id="PTHR30349:SF82">
    <property type="entry name" value="INTEGRASE_RECOMBINASE YOEC-RELATED"/>
    <property type="match status" value="1"/>
</dbReference>
<dbReference type="Gene3D" id="1.10.443.10">
    <property type="entry name" value="Intergrase catalytic core"/>
    <property type="match status" value="1"/>
</dbReference>
<evidence type="ECO:0000259" key="2">
    <source>
        <dbReference type="PROSITE" id="PS51898"/>
    </source>
</evidence>